<name>A0AAE0ZXP1_9GAST</name>
<comment type="caution">
    <text evidence="1">The sequence shown here is derived from an EMBL/GenBank/DDBJ whole genome shotgun (WGS) entry which is preliminary data.</text>
</comment>
<keyword evidence="2" id="KW-1185">Reference proteome</keyword>
<evidence type="ECO:0000313" key="2">
    <source>
        <dbReference type="Proteomes" id="UP001283361"/>
    </source>
</evidence>
<accession>A0AAE0ZXP1</accession>
<protein>
    <submittedName>
        <fullName evidence="1">Uncharacterized protein</fullName>
    </submittedName>
</protein>
<reference evidence="1" key="1">
    <citation type="journal article" date="2023" name="G3 (Bethesda)">
        <title>A reference genome for the long-term kleptoplast-retaining sea slug Elysia crispata morphotype clarki.</title>
        <authorList>
            <person name="Eastman K.E."/>
            <person name="Pendleton A.L."/>
            <person name="Shaikh M.A."/>
            <person name="Suttiyut T."/>
            <person name="Ogas R."/>
            <person name="Tomko P."/>
            <person name="Gavelis G."/>
            <person name="Widhalm J.R."/>
            <person name="Wisecaver J.H."/>
        </authorList>
    </citation>
    <scope>NUCLEOTIDE SEQUENCE</scope>
    <source>
        <strain evidence="1">ECLA1</strain>
    </source>
</reference>
<organism evidence="1 2">
    <name type="scientific">Elysia crispata</name>
    <name type="common">lettuce slug</name>
    <dbReference type="NCBI Taxonomy" id="231223"/>
    <lineage>
        <taxon>Eukaryota</taxon>
        <taxon>Metazoa</taxon>
        <taxon>Spiralia</taxon>
        <taxon>Lophotrochozoa</taxon>
        <taxon>Mollusca</taxon>
        <taxon>Gastropoda</taxon>
        <taxon>Heterobranchia</taxon>
        <taxon>Euthyneura</taxon>
        <taxon>Panpulmonata</taxon>
        <taxon>Sacoglossa</taxon>
        <taxon>Placobranchoidea</taxon>
        <taxon>Plakobranchidae</taxon>
        <taxon>Elysia</taxon>
    </lineage>
</organism>
<proteinExistence type="predicted"/>
<dbReference type="EMBL" id="JAWDGP010003204">
    <property type="protein sequence ID" value="KAK3776517.1"/>
    <property type="molecule type" value="Genomic_DNA"/>
</dbReference>
<sequence>MATVWAFTHHTPPSQTRAVPCLDWCPELTPAVFLIPDPNQPETDHLVSRQSIEFCAVVAETITSACPKVRQ</sequence>
<dbReference type="AlphaFoldDB" id="A0AAE0ZXP1"/>
<gene>
    <name evidence="1" type="ORF">RRG08_060232</name>
</gene>
<dbReference type="Proteomes" id="UP001283361">
    <property type="component" value="Unassembled WGS sequence"/>
</dbReference>
<evidence type="ECO:0000313" key="1">
    <source>
        <dbReference type="EMBL" id="KAK3776517.1"/>
    </source>
</evidence>